<keyword evidence="5" id="KW-0687">Ribonucleoprotein</keyword>
<dbReference type="InterPro" id="IPR013219">
    <property type="entry name" value="Ribosomal_mS33"/>
</dbReference>
<organism evidence="7 8">
    <name type="scientific">Opisthorchis viverrini</name>
    <name type="common">Southeast Asian liver fluke</name>
    <dbReference type="NCBI Taxonomy" id="6198"/>
    <lineage>
        <taxon>Eukaryota</taxon>
        <taxon>Metazoa</taxon>
        <taxon>Spiralia</taxon>
        <taxon>Lophotrochozoa</taxon>
        <taxon>Platyhelminthes</taxon>
        <taxon>Trematoda</taxon>
        <taxon>Digenea</taxon>
        <taxon>Opisthorchiida</taxon>
        <taxon>Opisthorchiata</taxon>
        <taxon>Opisthorchiidae</taxon>
        <taxon>Opisthorchis</taxon>
    </lineage>
</organism>
<evidence type="ECO:0000256" key="1">
    <source>
        <dbReference type="ARBA" id="ARBA00004173"/>
    </source>
</evidence>
<evidence type="ECO:0000256" key="6">
    <source>
        <dbReference type="ARBA" id="ARBA00035132"/>
    </source>
</evidence>
<evidence type="ECO:0000256" key="3">
    <source>
        <dbReference type="ARBA" id="ARBA00022980"/>
    </source>
</evidence>
<evidence type="ECO:0000313" key="7">
    <source>
        <dbReference type="EMBL" id="OON16005.1"/>
    </source>
</evidence>
<name>A0A1S8WNP3_OPIVI</name>
<keyword evidence="4" id="KW-0496">Mitochondrion</keyword>
<dbReference type="EMBL" id="KV899345">
    <property type="protein sequence ID" value="OON16005.1"/>
    <property type="molecule type" value="Genomic_DNA"/>
</dbReference>
<keyword evidence="8" id="KW-1185">Reference proteome</keyword>
<dbReference type="Pfam" id="PF08293">
    <property type="entry name" value="MRP-S33"/>
    <property type="match status" value="1"/>
</dbReference>
<protein>
    <recommendedName>
        <fullName evidence="6">Small ribosomal subunit protein mS33</fullName>
    </recommendedName>
</protein>
<comment type="similarity">
    <text evidence="2">Belongs to the mitochondrion-specific ribosomal protein mS33 family.</text>
</comment>
<feature type="non-terminal residue" evidence="7">
    <location>
        <position position="138"/>
    </location>
</feature>
<evidence type="ECO:0000256" key="4">
    <source>
        <dbReference type="ARBA" id="ARBA00023128"/>
    </source>
</evidence>
<evidence type="ECO:0000256" key="5">
    <source>
        <dbReference type="ARBA" id="ARBA00023274"/>
    </source>
</evidence>
<comment type="subcellular location">
    <subcellularLocation>
        <location evidence="1">Mitochondrion</location>
    </subcellularLocation>
</comment>
<dbReference type="GO" id="GO:0005840">
    <property type="term" value="C:ribosome"/>
    <property type="evidence" value="ECO:0007669"/>
    <property type="project" value="UniProtKB-KW"/>
</dbReference>
<proteinExistence type="inferred from homology"/>
<dbReference type="AlphaFoldDB" id="A0A1S8WNP3"/>
<evidence type="ECO:0000256" key="2">
    <source>
        <dbReference type="ARBA" id="ARBA00008970"/>
    </source>
</evidence>
<keyword evidence="3" id="KW-0689">Ribosomal protein</keyword>
<reference evidence="7 8" key="1">
    <citation type="submission" date="2015-03" db="EMBL/GenBank/DDBJ databases">
        <title>Draft genome of the nematode, Opisthorchis viverrini.</title>
        <authorList>
            <person name="Mitreva M."/>
        </authorList>
    </citation>
    <scope>NUCLEOTIDE SEQUENCE [LARGE SCALE GENOMIC DNA]</scope>
    <source>
        <strain evidence="7">Khon Kaen</strain>
    </source>
</reference>
<dbReference type="PANTHER" id="PTHR13362:SF2">
    <property type="entry name" value="SMALL RIBOSOMAL SUBUNIT PROTEIN MS33"/>
    <property type="match status" value="1"/>
</dbReference>
<dbReference type="PANTHER" id="PTHR13362">
    <property type="entry name" value="MITOCHONDRIAL RIBOSOMAL PROTEIN S33"/>
    <property type="match status" value="1"/>
</dbReference>
<accession>A0A1S8WNP3</accession>
<evidence type="ECO:0000313" key="8">
    <source>
        <dbReference type="Proteomes" id="UP000243686"/>
    </source>
</evidence>
<gene>
    <name evidence="7" type="ORF">X801_08185</name>
</gene>
<sequence length="138" mass="16186">MSSSYAKRMTLLAGRIFVDVGRPIDQKSKKVVSLMQSQPPPVILHNYYPPLEEYHNIFVKLRYLGLFRDEHADFRDEMRRLRELKGKGKRKKGEGRRSTLTKGLVQLQCHAKSGTLKTWEDLHEDWEESVLRNYQVSP</sequence>
<dbReference type="Proteomes" id="UP000243686">
    <property type="component" value="Unassembled WGS sequence"/>
</dbReference>
<dbReference type="GO" id="GO:1990904">
    <property type="term" value="C:ribonucleoprotein complex"/>
    <property type="evidence" value="ECO:0007669"/>
    <property type="project" value="UniProtKB-KW"/>
</dbReference>
<dbReference type="GO" id="GO:0005739">
    <property type="term" value="C:mitochondrion"/>
    <property type="evidence" value="ECO:0007669"/>
    <property type="project" value="UniProtKB-SubCell"/>
</dbReference>